<feature type="transmembrane region" description="Helical" evidence="2">
    <location>
        <begin position="106"/>
        <end position="125"/>
    </location>
</feature>
<dbReference type="PROSITE" id="PS50943">
    <property type="entry name" value="HTH_CROC1"/>
    <property type="match status" value="1"/>
</dbReference>
<dbReference type="OrthoDB" id="9805856at2"/>
<dbReference type="SUPFAM" id="SSF47413">
    <property type="entry name" value="lambda repressor-like DNA-binding domains"/>
    <property type="match status" value="1"/>
</dbReference>
<evidence type="ECO:0000313" key="4">
    <source>
        <dbReference type="EMBL" id="PMD69802.1"/>
    </source>
</evidence>
<keyword evidence="2" id="KW-1133">Transmembrane helix</keyword>
<dbReference type="PANTHER" id="PTHR46558">
    <property type="entry name" value="TRACRIPTIONAL REGULATORY PROTEIN-RELATED-RELATED"/>
    <property type="match status" value="1"/>
</dbReference>
<keyword evidence="1" id="KW-0238">DNA-binding</keyword>
<dbReference type="Proteomes" id="UP000235649">
    <property type="component" value="Unassembled WGS sequence"/>
</dbReference>
<gene>
    <name evidence="4" type="ORF">CBP76_07760</name>
</gene>
<dbReference type="Pfam" id="PF01381">
    <property type="entry name" value="HTH_3"/>
    <property type="match status" value="1"/>
</dbReference>
<proteinExistence type="predicted"/>
<dbReference type="RefSeq" id="WP_102196334.1">
    <property type="nucleotide sequence ID" value="NZ_NIPR01000025.1"/>
</dbReference>
<dbReference type="SMART" id="SM00530">
    <property type="entry name" value="HTH_XRE"/>
    <property type="match status" value="1"/>
</dbReference>
<accession>A0A2N7ATM6</accession>
<dbReference type="Gene3D" id="1.10.260.40">
    <property type="entry name" value="lambda repressor-like DNA-binding domains"/>
    <property type="match status" value="1"/>
</dbReference>
<keyword evidence="2" id="KW-0812">Transmembrane</keyword>
<feature type="transmembrane region" description="Helical" evidence="2">
    <location>
        <begin position="80"/>
        <end position="100"/>
    </location>
</feature>
<protein>
    <submittedName>
        <fullName evidence="4">Transcriptional regulator</fullName>
    </submittedName>
</protein>
<dbReference type="EMBL" id="NIPR01000025">
    <property type="protein sequence ID" value="PMD69802.1"/>
    <property type="molecule type" value="Genomic_DNA"/>
</dbReference>
<evidence type="ECO:0000256" key="1">
    <source>
        <dbReference type="ARBA" id="ARBA00023125"/>
    </source>
</evidence>
<organism evidence="4 5">
    <name type="scientific">Companilactobacillus nuruki</name>
    <dbReference type="NCBI Taxonomy" id="1993540"/>
    <lineage>
        <taxon>Bacteria</taxon>
        <taxon>Bacillati</taxon>
        <taxon>Bacillota</taxon>
        <taxon>Bacilli</taxon>
        <taxon>Lactobacillales</taxon>
        <taxon>Lactobacillaceae</taxon>
        <taxon>Companilactobacillus</taxon>
    </lineage>
</organism>
<dbReference type="AlphaFoldDB" id="A0A2N7ATM6"/>
<name>A0A2N7ATM6_9LACO</name>
<dbReference type="InterPro" id="IPR001387">
    <property type="entry name" value="Cro/C1-type_HTH"/>
</dbReference>
<evidence type="ECO:0000313" key="5">
    <source>
        <dbReference type="Proteomes" id="UP000235649"/>
    </source>
</evidence>
<reference evidence="4 5" key="1">
    <citation type="submission" date="2017-05" db="EMBL/GenBank/DDBJ databases">
        <title>Lactobacillus nurukis nov., sp. nov., isolated from nuruk.</title>
        <authorList>
            <person name="Kim S.-J."/>
        </authorList>
    </citation>
    <scope>NUCLEOTIDE SEQUENCE [LARGE SCALE GENOMIC DNA]</scope>
    <source>
        <strain evidence="4 5">SYF10-1a</strain>
    </source>
</reference>
<evidence type="ECO:0000256" key="2">
    <source>
        <dbReference type="SAM" id="Phobius"/>
    </source>
</evidence>
<dbReference type="CDD" id="cd00093">
    <property type="entry name" value="HTH_XRE"/>
    <property type="match status" value="1"/>
</dbReference>
<keyword evidence="5" id="KW-1185">Reference proteome</keyword>
<feature type="transmembrane region" description="Helical" evidence="2">
    <location>
        <begin position="166"/>
        <end position="187"/>
    </location>
</feature>
<feature type="domain" description="HTH cro/C1-type" evidence="3">
    <location>
        <begin position="7"/>
        <end position="61"/>
    </location>
</feature>
<keyword evidence="2" id="KW-0472">Membrane</keyword>
<evidence type="ECO:0000259" key="3">
    <source>
        <dbReference type="PROSITE" id="PS50943"/>
    </source>
</evidence>
<dbReference type="PANTHER" id="PTHR46558:SF15">
    <property type="entry name" value="HELIX-TURN-HELIX DOMAIN PROTEIN"/>
    <property type="match status" value="1"/>
</dbReference>
<comment type="caution">
    <text evidence="4">The sequence shown here is derived from an EMBL/GenBank/DDBJ whole genome shotgun (WGS) entry which is preliminary data.</text>
</comment>
<sequence length="190" mass="21824">MKLHDQIKKYRQEYGFSQEDLADKIHVSRQTISNWENKKSYPDVDSLLLLSLLFNVSLNDLVEGDLGIMKRVLMNHDLDIWTKIMLAFLSLGVVVGIPLTYLFSKWGLAVAIMLFIIGISASIKVDSIKRKGNLRTYQEIIAFMEGRKLSDDEKIRDRNGYWKVELLMFIGSALITAIISEIILLFIKLL</sequence>
<dbReference type="GO" id="GO:0003677">
    <property type="term" value="F:DNA binding"/>
    <property type="evidence" value="ECO:0007669"/>
    <property type="project" value="UniProtKB-KW"/>
</dbReference>
<dbReference type="InterPro" id="IPR010982">
    <property type="entry name" value="Lambda_DNA-bd_dom_sf"/>
</dbReference>